<dbReference type="EMBL" id="SIRE01000004">
    <property type="protein sequence ID" value="TBL80774.1"/>
    <property type="molecule type" value="Genomic_DNA"/>
</dbReference>
<evidence type="ECO:0000313" key="4">
    <source>
        <dbReference type="Proteomes" id="UP000293142"/>
    </source>
</evidence>
<feature type="region of interest" description="Disordered" evidence="2">
    <location>
        <begin position="234"/>
        <end position="275"/>
    </location>
</feature>
<accession>A0A4Q9DUT1</accession>
<protein>
    <submittedName>
        <fullName evidence="3">Uncharacterized protein</fullName>
    </submittedName>
</protein>
<feature type="compositionally biased region" description="Basic and acidic residues" evidence="2">
    <location>
        <begin position="1"/>
        <end position="13"/>
    </location>
</feature>
<evidence type="ECO:0000313" key="3">
    <source>
        <dbReference type="EMBL" id="TBL80774.1"/>
    </source>
</evidence>
<feature type="region of interest" description="Disordered" evidence="2">
    <location>
        <begin position="349"/>
        <end position="374"/>
    </location>
</feature>
<feature type="compositionally biased region" description="Low complexity" evidence="2">
    <location>
        <begin position="29"/>
        <end position="139"/>
    </location>
</feature>
<feature type="region of interest" description="Disordered" evidence="2">
    <location>
        <begin position="1"/>
        <end position="154"/>
    </location>
</feature>
<organism evidence="3 4">
    <name type="scientific">Paenibacillus thalictri</name>
    <dbReference type="NCBI Taxonomy" id="2527873"/>
    <lineage>
        <taxon>Bacteria</taxon>
        <taxon>Bacillati</taxon>
        <taxon>Bacillota</taxon>
        <taxon>Bacilli</taxon>
        <taxon>Bacillales</taxon>
        <taxon>Paenibacillaceae</taxon>
        <taxon>Paenibacillus</taxon>
    </lineage>
</organism>
<name>A0A4Q9DUT1_9BACL</name>
<feature type="compositionally biased region" description="Polar residues" evidence="2">
    <location>
        <begin position="144"/>
        <end position="154"/>
    </location>
</feature>
<gene>
    <name evidence="3" type="ORF">EYB31_05995</name>
</gene>
<feature type="compositionally biased region" description="Basic and acidic residues" evidence="2">
    <location>
        <begin position="256"/>
        <end position="267"/>
    </location>
</feature>
<proteinExistence type="predicted"/>
<dbReference type="Proteomes" id="UP000293142">
    <property type="component" value="Unassembled WGS sequence"/>
</dbReference>
<reference evidence="3 4" key="1">
    <citation type="submission" date="2019-02" db="EMBL/GenBank/DDBJ databases">
        <title>Paenibacillus sp. nov., isolated from surface-sterilized tissue of Thalictrum simplex L.</title>
        <authorList>
            <person name="Tuo L."/>
        </authorList>
    </citation>
    <scope>NUCLEOTIDE SEQUENCE [LARGE SCALE GENOMIC DNA]</scope>
    <source>
        <strain evidence="3 4">N2SHLJ1</strain>
    </source>
</reference>
<sequence>MSEREKDDQKENQRNSADSKPTSSRKKNAASTKPAKTPAAGKAAEASSKAPSKPAASAAKSSKAAASPEVPSKPTASSAKSSKTAASSKAPSEPTASAAKSSKAAASSKAPSKPTVSVAMSSKAEVSSKAPSKSPAVSAKRIRTQSMASASEKNQLRSIRLSDAAFANRLVGKYGWSPSGKQRGSMVHRQASNQAGRAATTAMFHFHLFRQNINPIIQLNMRLYNMLQMQERRRQLETRQSQKANNARGEVPVSKGEIRRSKDEARVKPVSNEQRTNPLNARHYVPGEAITADLLKEVIAQSQIFTPNTRSRNESSETIIRKLTYPIQKIAVRAVSVIGYRGLLPRSNPQLEPEAGPRASHAAAGNPGLPQSRTSRPMVQLLNRYEQIHIAGLPAERRIRIETDTQRIFFRPRQLVTTVVSRPLRAGETSGSAGRENTIRPVVRAGNPGTVSVDAETAQRRLMTRRTAPQPGLSEVHAGWSSTPGLRRTAQAVSVVYPNLARYPAASMFYLTGESGFGQKQKVLQNMALIVRSMETERRNITHVDERLQSVVRIRGQHHLSEWLERYVRTRTMAHRELSKPLNGDSLKQRILLRENRSRSQLLSFLDSNHETSLQNGNVRRIYSKLETATRPHVFVTRRLYGKTSQLVVVNGQLREVLSQVSSNRQLLQKALINNSVSGLRRLKQDPFGYAVKSLLSVRPNGEPASQAPLRAGLLKQTYMFGPEQRELALSRLGLLLPQIQQQQVNRWEKGGQVLRMQHRRGSRQEDEIARTAVRLHLFTPIAKYMNHPILLEKVNSTLRKFTYPMEYMARSRTRFGREWQMMLSRRSYEVERSSHRHEQINNVRLPANQSVQAKAETETRRIFGNTPQTNTAAVFRMVAARKMGALYTNIYADSIRRRTLPDHSGAAAAGTKMSRRTGIPVLRHIEGKLARIYRSPDSTYKNTLVRPLTLHFTGADPSFADRLAERLRTPFVRLEQVQVRNQTFDRRVERQVQVRSQTFDRRVERQVQLRNQTLDRRVERQVQLHSQTFDRRVERQVQQRNQTLNRIVERQVQQRNQMLDRRVELHSQMLDRRVERQMQVRSQTFNRIVERQVQLRSQTLDRRVERQEQLRNQTLNRIVERQEQLRNQMLERRVERLVQVRNQMLDRRVERQVQVRTQTLDRRVERQVQVRNQTLDRRVERQVQLHSQTLNRRVERQVQQRNQTLDRRVERQVQLRSQTLDRRIEHQVQQRNQTLDRRVERQVQLRSQTLDRRVERQVQLHNQTLDRRVERQVQLQSQTLDRRVERQVQVHNQMLDRRVERQVQLRNQTLERRVERQVQVHNQTLDRRVERQVQQQSQTLDRQVERQVQQRSQTLNRIVERQVKQRNQTLERRIERRVQLHNQMLNHRVEHLYPQPTAASQGQGRQRRISYVTAVARPVELVRPAGAAQPPVHRKPPAAELLQQAVRFAAAQAPLARRRAAQSQAASGVSRPPLIRLQRIAQQTAHPAAIMPLVQPSKAAEATIGNSRRVIAEPNLQLVNRQTRAVAANAVLPGQRAVQAVPLDVAVKSANAKQAQDPMLQSLQQAVKTVETNLLQAKKQWEQPNVNINRITDQVYKEFTRRVRFEQQRRGI</sequence>
<keyword evidence="1" id="KW-0175">Coiled coil</keyword>
<feature type="coiled-coil region" evidence="1">
    <location>
        <begin position="1113"/>
        <end position="1148"/>
    </location>
</feature>
<comment type="caution">
    <text evidence="3">The sequence shown here is derived from an EMBL/GenBank/DDBJ whole genome shotgun (WGS) entry which is preliminary data.</text>
</comment>
<evidence type="ECO:0000256" key="1">
    <source>
        <dbReference type="SAM" id="Coils"/>
    </source>
</evidence>
<keyword evidence="4" id="KW-1185">Reference proteome</keyword>
<evidence type="ECO:0000256" key="2">
    <source>
        <dbReference type="SAM" id="MobiDB-lite"/>
    </source>
</evidence>